<reference evidence="2" key="1">
    <citation type="submission" date="2023-03" db="EMBL/GenBank/DDBJ databases">
        <title>Mating type loci evolution in Malassezia.</title>
        <authorList>
            <person name="Coelho M.A."/>
        </authorList>
    </citation>
    <scope>NUCLEOTIDE SEQUENCE</scope>
    <source>
        <strain evidence="2">CBS 14135</strain>
    </source>
</reference>
<feature type="compositionally biased region" description="Basic and acidic residues" evidence="1">
    <location>
        <begin position="1"/>
        <end position="12"/>
    </location>
</feature>
<name>A0AAF0DUU3_9BASI</name>
<feature type="compositionally biased region" description="Basic and acidic residues" evidence="1">
    <location>
        <begin position="366"/>
        <end position="375"/>
    </location>
</feature>
<evidence type="ECO:0000256" key="1">
    <source>
        <dbReference type="SAM" id="MobiDB-lite"/>
    </source>
</evidence>
<feature type="region of interest" description="Disordered" evidence="1">
    <location>
        <begin position="280"/>
        <end position="393"/>
    </location>
</feature>
<dbReference type="Pfam" id="PF10309">
    <property type="entry name" value="NCBP3"/>
    <property type="match status" value="1"/>
</dbReference>
<feature type="compositionally biased region" description="Basic and acidic residues" evidence="1">
    <location>
        <begin position="20"/>
        <end position="41"/>
    </location>
</feature>
<feature type="region of interest" description="Disordered" evidence="1">
    <location>
        <begin position="135"/>
        <end position="154"/>
    </location>
</feature>
<gene>
    <name evidence="2" type="ORF">MBRA1_003199</name>
</gene>
<feature type="compositionally biased region" description="Basic residues" evidence="1">
    <location>
        <begin position="376"/>
        <end position="393"/>
    </location>
</feature>
<dbReference type="AlphaFoldDB" id="A0AAF0DUU3"/>
<feature type="compositionally biased region" description="Basic and acidic residues" evidence="1">
    <location>
        <begin position="341"/>
        <end position="356"/>
    </location>
</feature>
<accession>A0AAF0DUU3</accession>
<evidence type="ECO:0000313" key="3">
    <source>
        <dbReference type="Proteomes" id="UP001216638"/>
    </source>
</evidence>
<dbReference type="GO" id="GO:0000340">
    <property type="term" value="F:RNA 7-methylguanosine cap binding"/>
    <property type="evidence" value="ECO:0007669"/>
    <property type="project" value="InterPro"/>
</dbReference>
<dbReference type="InterPro" id="IPR019416">
    <property type="entry name" value="NCBP3"/>
</dbReference>
<dbReference type="PANTHER" id="PTHR16291:SF0">
    <property type="entry name" value="NUCLEAR CAP-BINDING PROTEIN SUBUNIT 3"/>
    <property type="match status" value="1"/>
</dbReference>
<dbReference type="GO" id="GO:0003729">
    <property type="term" value="F:mRNA binding"/>
    <property type="evidence" value="ECO:0007669"/>
    <property type="project" value="InterPro"/>
</dbReference>
<dbReference type="EMBL" id="CP119954">
    <property type="protein sequence ID" value="WFC96538.1"/>
    <property type="molecule type" value="Genomic_DNA"/>
</dbReference>
<evidence type="ECO:0000313" key="2">
    <source>
        <dbReference type="EMBL" id="WFC96538.1"/>
    </source>
</evidence>
<feature type="region of interest" description="Disordered" evidence="1">
    <location>
        <begin position="1"/>
        <end position="69"/>
    </location>
</feature>
<keyword evidence="3" id="KW-1185">Reference proteome</keyword>
<dbReference type="PANTHER" id="PTHR16291">
    <property type="entry name" value="NUCLEAR CAP-BINDING PROTEIN SUBUNIT 3"/>
    <property type="match status" value="1"/>
</dbReference>
<sequence length="393" mass="44821">MDEEVMNTRDDAPPTQEGAEGPRRILYEIPEELSRDAAAERVEEEVMDKPQEQEIPEPGTPPPHPPFESGERLRIEALHLEGEPISQLSTSRLMAYVAHTGSRARGIEWINDTRCVLVFDSYGDALAGLQRIQLPRSDSEMSDEPPPPAPSEMASVDAIEGPLNEAQAALLTPRLAMAFPSQLYNTIEQQSIAELPEAEAKLAEARARLDSGTEPVPEIYRDMELEELERKTFSRDLRRIKQLRQSLWIRFALAHHDTKAPRSAQRSNWYRQHGRGAGKEVVPRLLNVGEHAGGRRRRRGRDELFPSERRYEEHDPYTQPREELRGAGHAWDDEGYTPRSLLDRIDASRRDDDDRSRRRSRSASPVREESEEARIRGRGSVRAPRGRMHGWDD</sequence>
<dbReference type="Proteomes" id="UP001216638">
    <property type="component" value="Chromosome 4"/>
</dbReference>
<proteinExistence type="predicted"/>
<feature type="compositionally biased region" description="Basic and acidic residues" evidence="1">
    <location>
        <begin position="300"/>
        <end position="332"/>
    </location>
</feature>
<protein>
    <submittedName>
        <fullName evidence="2">Uncharacterized protein</fullName>
    </submittedName>
</protein>
<organism evidence="2 3">
    <name type="scientific">Malassezia brasiliensis</name>
    <dbReference type="NCBI Taxonomy" id="1821822"/>
    <lineage>
        <taxon>Eukaryota</taxon>
        <taxon>Fungi</taxon>
        <taxon>Dikarya</taxon>
        <taxon>Basidiomycota</taxon>
        <taxon>Ustilaginomycotina</taxon>
        <taxon>Malasseziomycetes</taxon>
        <taxon>Malasseziales</taxon>
        <taxon>Malasseziaceae</taxon>
        <taxon>Malassezia</taxon>
    </lineage>
</organism>
<dbReference type="GO" id="GO:0005634">
    <property type="term" value="C:nucleus"/>
    <property type="evidence" value="ECO:0007669"/>
    <property type="project" value="TreeGrafter"/>
</dbReference>